<comment type="caution">
    <text evidence="13">The sequence shown here is derived from an EMBL/GenBank/DDBJ whole genome shotgun (WGS) entry which is preliminary data.</text>
</comment>
<gene>
    <name evidence="13" type="ORF">CcCBS67573_g07460</name>
</gene>
<reference evidence="13 14" key="1">
    <citation type="journal article" date="2019" name="Sci. Rep.">
        <title>Comparative genomics of chytrid fungi reveal insights into the obligate biotrophic and pathogenic lifestyle of Synchytrium endobioticum.</title>
        <authorList>
            <person name="van de Vossenberg B.T.L.H."/>
            <person name="Warris S."/>
            <person name="Nguyen H.D.T."/>
            <person name="van Gent-Pelzer M.P.E."/>
            <person name="Joly D.L."/>
            <person name="van de Geest H.C."/>
            <person name="Bonants P.J.M."/>
            <person name="Smith D.S."/>
            <person name="Levesque C.A."/>
            <person name="van der Lee T.A.J."/>
        </authorList>
    </citation>
    <scope>NUCLEOTIDE SEQUENCE [LARGE SCALE GENOMIC DNA]</scope>
    <source>
        <strain evidence="13 14">CBS 675.73</strain>
    </source>
</reference>
<accession>A0A507EU29</accession>
<dbReference type="OrthoDB" id="5562028at2759"/>
<name>A0A507EU29_9FUNG</name>
<evidence type="ECO:0000256" key="7">
    <source>
        <dbReference type="ARBA" id="ARBA00023136"/>
    </source>
</evidence>
<evidence type="ECO:0000256" key="3">
    <source>
        <dbReference type="ARBA" id="ARBA00010861"/>
    </source>
</evidence>
<evidence type="ECO:0000256" key="12">
    <source>
        <dbReference type="SAM" id="MobiDB-lite"/>
    </source>
</evidence>
<feature type="region of interest" description="Disordered" evidence="12">
    <location>
        <begin position="1"/>
        <end position="59"/>
    </location>
</feature>
<dbReference type="GO" id="GO:0016197">
    <property type="term" value="P:endosomal transport"/>
    <property type="evidence" value="ECO:0007669"/>
    <property type="project" value="InterPro"/>
</dbReference>
<evidence type="ECO:0000256" key="8">
    <source>
        <dbReference type="ARBA" id="ARBA00023139"/>
    </source>
</evidence>
<dbReference type="GO" id="GO:0005085">
    <property type="term" value="F:guanyl-nucleotide exchange factor activity"/>
    <property type="evidence" value="ECO:0007669"/>
    <property type="project" value="TreeGrafter"/>
</dbReference>
<keyword evidence="8" id="KW-0564">Palmitate</keyword>
<keyword evidence="9" id="KW-0458">Lysosome</keyword>
<dbReference type="GO" id="GO:0045121">
    <property type="term" value="C:membrane raft"/>
    <property type="evidence" value="ECO:0007669"/>
    <property type="project" value="InterPro"/>
</dbReference>
<keyword evidence="6" id="KW-0967">Endosome</keyword>
<evidence type="ECO:0000256" key="4">
    <source>
        <dbReference type="ARBA" id="ARBA00016099"/>
    </source>
</evidence>
<dbReference type="InterPro" id="IPR028209">
    <property type="entry name" value="LAMTOR1/MEH1"/>
</dbReference>
<dbReference type="GO" id="GO:0032008">
    <property type="term" value="P:positive regulation of TOR signaling"/>
    <property type="evidence" value="ECO:0007669"/>
    <property type="project" value="InterPro"/>
</dbReference>
<evidence type="ECO:0000256" key="6">
    <source>
        <dbReference type="ARBA" id="ARBA00022753"/>
    </source>
</evidence>
<sequence>MGCCPSRNTQPDTVYPDNAANEETPLLQNAQPLEGDHMRVGSEQAAPAVQPDPKSGRGEKEMLKRIVQRTAEGLIDISSVRLLDRIQQDHAAERSNEYKTVLSTVDPILEVSLSKNASNQQHALANAPAISEDHIKKIMGTGGISVEQVDFVKSCLARVKAALDDGVRVTECGSVVVHIDQ</sequence>
<dbReference type="Proteomes" id="UP000320333">
    <property type="component" value="Unassembled WGS sequence"/>
</dbReference>
<dbReference type="PANTHER" id="PTHR13401:SF2">
    <property type="entry name" value="RAGULATOR COMPLEX PROTEIN LAMTOR1"/>
    <property type="match status" value="1"/>
</dbReference>
<evidence type="ECO:0000313" key="14">
    <source>
        <dbReference type="Proteomes" id="UP000320333"/>
    </source>
</evidence>
<feature type="compositionally biased region" description="Polar residues" evidence="12">
    <location>
        <begin position="1"/>
        <end position="12"/>
    </location>
</feature>
<organism evidence="13 14">
    <name type="scientific">Chytriomyces confervae</name>
    <dbReference type="NCBI Taxonomy" id="246404"/>
    <lineage>
        <taxon>Eukaryota</taxon>
        <taxon>Fungi</taxon>
        <taxon>Fungi incertae sedis</taxon>
        <taxon>Chytridiomycota</taxon>
        <taxon>Chytridiomycota incertae sedis</taxon>
        <taxon>Chytridiomycetes</taxon>
        <taxon>Chytridiales</taxon>
        <taxon>Chytriomycetaceae</taxon>
        <taxon>Chytriomyces</taxon>
    </lineage>
</organism>
<evidence type="ECO:0000313" key="13">
    <source>
        <dbReference type="EMBL" id="TPX67603.1"/>
    </source>
</evidence>
<dbReference type="AlphaFoldDB" id="A0A507EU29"/>
<dbReference type="GO" id="GO:0071986">
    <property type="term" value="C:Ragulator complex"/>
    <property type="evidence" value="ECO:0007669"/>
    <property type="project" value="InterPro"/>
</dbReference>
<dbReference type="GO" id="GO:0071230">
    <property type="term" value="P:cellular response to amino acid stimulus"/>
    <property type="evidence" value="ECO:0007669"/>
    <property type="project" value="InterPro"/>
</dbReference>
<dbReference type="GO" id="GO:0031902">
    <property type="term" value="C:late endosome membrane"/>
    <property type="evidence" value="ECO:0007669"/>
    <property type="project" value="UniProtKB-SubCell"/>
</dbReference>
<dbReference type="GO" id="GO:0043410">
    <property type="term" value="P:positive regulation of MAPK cascade"/>
    <property type="evidence" value="ECO:0007669"/>
    <property type="project" value="InterPro"/>
</dbReference>
<keyword evidence="5" id="KW-0519">Myristate</keyword>
<proteinExistence type="inferred from homology"/>
<keyword evidence="14" id="KW-1185">Reference proteome</keyword>
<evidence type="ECO:0000256" key="5">
    <source>
        <dbReference type="ARBA" id="ARBA00022707"/>
    </source>
</evidence>
<dbReference type="PANTHER" id="PTHR13401">
    <property type="entry name" value="RAGULATOR COMPLEX PROTEIN LAMTOR1"/>
    <property type="match status" value="1"/>
</dbReference>
<dbReference type="Pfam" id="PF15454">
    <property type="entry name" value="LAMTOR"/>
    <property type="match status" value="1"/>
</dbReference>
<evidence type="ECO:0000256" key="1">
    <source>
        <dbReference type="ARBA" id="ARBA00004577"/>
    </source>
</evidence>
<evidence type="ECO:0000256" key="9">
    <source>
        <dbReference type="ARBA" id="ARBA00023228"/>
    </source>
</evidence>
<evidence type="ECO:0000256" key="10">
    <source>
        <dbReference type="ARBA" id="ARBA00023288"/>
    </source>
</evidence>
<keyword evidence="10" id="KW-0449">Lipoprotein</keyword>
<evidence type="ECO:0000256" key="11">
    <source>
        <dbReference type="ARBA" id="ARBA00032695"/>
    </source>
</evidence>
<dbReference type="GO" id="GO:0060090">
    <property type="term" value="F:molecular adaptor activity"/>
    <property type="evidence" value="ECO:0007669"/>
    <property type="project" value="TreeGrafter"/>
</dbReference>
<comment type="subcellular location">
    <subcellularLocation>
        <location evidence="1">Late endosome membrane</location>
        <topology evidence="1">Lipid-anchor</topology>
        <orientation evidence="1">Cytoplasmic side</orientation>
    </subcellularLocation>
    <subcellularLocation>
        <location evidence="2">Lysosome membrane</location>
    </subcellularLocation>
</comment>
<dbReference type="GO" id="GO:0001919">
    <property type="term" value="P:regulation of receptor recycling"/>
    <property type="evidence" value="ECO:0007669"/>
    <property type="project" value="InterPro"/>
</dbReference>
<comment type="similarity">
    <text evidence="3">Belongs to the LAMTOR1 family.</text>
</comment>
<protein>
    <recommendedName>
        <fullName evidence="4">Ragulator complex protein LAMTOR1</fullName>
    </recommendedName>
    <alternativeName>
        <fullName evidence="11">Late endosomal/lysosomal adaptor and MAPK and MTOR activator 1</fullName>
    </alternativeName>
</protein>
<evidence type="ECO:0000256" key="2">
    <source>
        <dbReference type="ARBA" id="ARBA00004656"/>
    </source>
</evidence>
<dbReference type="SMART" id="SM01262">
    <property type="entry name" value="LAMTOR"/>
    <property type="match status" value="1"/>
</dbReference>
<dbReference type="EMBL" id="QEAP01000391">
    <property type="protein sequence ID" value="TPX67603.1"/>
    <property type="molecule type" value="Genomic_DNA"/>
</dbReference>
<keyword evidence="7" id="KW-0472">Membrane</keyword>